<dbReference type="Pfam" id="PF07690">
    <property type="entry name" value="MFS_1"/>
    <property type="match status" value="1"/>
</dbReference>
<feature type="transmembrane region" description="Helical" evidence="5">
    <location>
        <begin position="457"/>
        <end position="482"/>
    </location>
</feature>
<organism evidence="7 8">
    <name type="scientific">Meristemomyces frigidus</name>
    <dbReference type="NCBI Taxonomy" id="1508187"/>
    <lineage>
        <taxon>Eukaryota</taxon>
        <taxon>Fungi</taxon>
        <taxon>Dikarya</taxon>
        <taxon>Ascomycota</taxon>
        <taxon>Pezizomycotina</taxon>
        <taxon>Dothideomycetes</taxon>
        <taxon>Dothideomycetidae</taxon>
        <taxon>Mycosphaerellales</taxon>
        <taxon>Teratosphaeriaceae</taxon>
        <taxon>Meristemomyces</taxon>
    </lineage>
</organism>
<dbReference type="Proteomes" id="UP001310890">
    <property type="component" value="Unassembled WGS sequence"/>
</dbReference>
<protein>
    <recommendedName>
        <fullName evidence="6">Major facilitator superfamily (MFS) profile domain-containing protein</fullName>
    </recommendedName>
</protein>
<evidence type="ECO:0000313" key="7">
    <source>
        <dbReference type="EMBL" id="KAK5110525.1"/>
    </source>
</evidence>
<accession>A0AAN7YF02</accession>
<dbReference type="PROSITE" id="PS50850">
    <property type="entry name" value="MFS"/>
    <property type="match status" value="1"/>
</dbReference>
<gene>
    <name evidence="7" type="ORF">LTR62_005717</name>
</gene>
<comment type="subcellular location">
    <subcellularLocation>
        <location evidence="1">Membrane</location>
        <topology evidence="1">Multi-pass membrane protein</topology>
    </subcellularLocation>
</comment>
<feature type="transmembrane region" description="Helical" evidence="5">
    <location>
        <begin position="120"/>
        <end position="140"/>
    </location>
</feature>
<dbReference type="InterPro" id="IPR020846">
    <property type="entry name" value="MFS_dom"/>
</dbReference>
<feature type="transmembrane region" description="Helical" evidence="5">
    <location>
        <begin position="253"/>
        <end position="273"/>
    </location>
</feature>
<keyword evidence="3 5" id="KW-1133">Transmembrane helix</keyword>
<evidence type="ECO:0000256" key="5">
    <source>
        <dbReference type="SAM" id="Phobius"/>
    </source>
</evidence>
<feature type="transmembrane region" description="Helical" evidence="5">
    <location>
        <begin position="210"/>
        <end position="233"/>
    </location>
</feature>
<dbReference type="InterPro" id="IPR036259">
    <property type="entry name" value="MFS_trans_sf"/>
</dbReference>
<dbReference type="GO" id="GO:0022857">
    <property type="term" value="F:transmembrane transporter activity"/>
    <property type="evidence" value="ECO:0007669"/>
    <property type="project" value="InterPro"/>
</dbReference>
<dbReference type="GO" id="GO:0016020">
    <property type="term" value="C:membrane"/>
    <property type="evidence" value="ECO:0007669"/>
    <property type="project" value="UniProtKB-SubCell"/>
</dbReference>
<proteinExistence type="predicted"/>
<dbReference type="PANTHER" id="PTHR42718:SF27">
    <property type="entry name" value="TRANSPORTER, PUTATIVE-RELATED"/>
    <property type="match status" value="1"/>
</dbReference>
<feature type="transmembrane region" description="Helical" evidence="5">
    <location>
        <begin position="426"/>
        <end position="445"/>
    </location>
</feature>
<dbReference type="PANTHER" id="PTHR42718">
    <property type="entry name" value="MAJOR FACILITATOR SUPERFAMILY MULTIDRUG TRANSPORTER MFSC"/>
    <property type="match status" value="1"/>
</dbReference>
<feature type="transmembrane region" description="Helical" evidence="5">
    <location>
        <begin position="364"/>
        <end position="385"/>
    </location>
</feature>
<comment type="caution">
    <text evidence="7">The sequence shown here is derived from an EMBL/GenBank/DDBJ whole genome shotgun (WGS) entry which is preliminary data.</text>
</comment>
<evidence type="ECO:0000259" key="6">
    <source>
        <dbReference type="PROSITE" id="PS50850"/>
    </source>
</evidence>
<feature type="transmembrane region" description="Helical" evidence="5">
    <location>
        <begin position="502"/>
        <end position="522"/>
    </location>
</feature>
<feature type="domain" description="Major facilitator superfamily (MFS) profile" evidence="6">
    <location>
        <begin position="55"/>
        <end position="527"/>
    </location>
</feature>
<evidence type="ECO:0000256" key="3">
    <source>
        <dbReference type="ARBA" id="ARBA00022989"/>
    </source>
</evidence>
<feature type="transmembrane region" description="Helical" evidence="5">
    <location>
        <begin position="146"/>
        <end position="167"/>
    </location>
</feature>
<evidence type="ECO:0000256" key="1">
    <source>
        <dbReference type="ARBA" id="ARBA00004141"/>
    </source>
</evidence>
<dbReference type="EMBL" id="JAVRRL010000048">
    <property type="protein sequence ID" value="KAK5110525.1"/>
    <property type="molecule type" value="Genomic_DNA"/>
</dbReference>
<evidence type="ECO:0000313" key="8">
    <source>
        <dbReference type="Proteomes" id="UP001310890"/>
    </source>
</evidence>
<keyword evidence="2 5" id="KW-0812">Transmembrane</keyword>
<feature type="transmembrane region" description="Helical" evidence="5">
    <location>
        <begin position="179"/>
        <end position="198"/>
    </location>
</feature>
<evidence type="ECO:0000256" key="2">
    <source>
        <dbReference type="ARBA" id="ARBA00022692"/>
    </source>
</evidence>
<feature type="transmembrane region" description="Helical" evidence="5">
    <location>
        <begin position="392"/>
        <end position="411"/>
    </location>
</feature>
<dbReference type="SUPFAM" id="SSF103473">
    <property type="entry name" value="MFS general substrate transporter"/>
    <property type="match status" value="1"/>
</dbReference>
<dbReference type="AlphaFoldDB" id="A0AAN7YF02"/>
<dbReference type="InterPro" id="IPR011701">
    <property type="entry name" value="MFS"/>
</dbReference>
<keyword evidence="4 5" id="KW-0472">Membrane</keyword>
<feature type="transmembrane region" description="Helical" evidence="5">
    <location>
        <begin position="325"/>
        <end position="344"/>
    </location>
</feature>
<name>A0AAN7YF02_9PEZI</name>
<dbReference type="Gene3D" id="1.20.1250.20">
    <property type="entry name" value="MFS general substrate transporter like domains"/>
    <property type="match status" value="2"/>
</dbReference>
<evidence type="ECO:0000256" key="4">
    <source>
        <dbReference type="ARBA" id="ARBA00023136"/>
    </source>
</evidence>
<reference evidence="7" key="1">
    <citation type="submission" date="2023-08" db="EMBL/GenBank/DDBJ databases">
        <title>Black Yeasts Isolated from many extreme environments.</title>
        <authorList>
            <person name="Coleine C."/>
            <person name="Stajich J.E."/>
            <person name="Selbmann L."/>
        </authorList>
    </citation>
    <scope>NUCLEOTIDE SEQUENCE</scope>
    <source>
        <strain evidence="7">CCFEE 5401</strain>
    </source>
</reference>
<sequence length="533" mass="55524">MELSLLESSDPPYRAANHDKIAPVELSTVMQPVEAPTNHQSHPVSTLPTGRATIVIAMLSSINFVNSLSNGMITVALPAIATDIALDSNLLVWPTSVTSLTSGTCVLVAGAVADVVGPRSINLAGCLLMGCFVLACGLSQTGIQLVLFRAMQGIASALTVPTGISIVSTSVADGRPRNLGFGCLGLSQPLGFSVGLVLGGVFVDSIGWRAGFYVGGALSFILFVMGIWALPSVQDPSRSSSQPSTLRRLARDVDWVGAGMASASIALFSYVLAMLSANIDSIRSAGNIVTLIISMALVPAFVFWVGRQERKGQPALIPNSIWKNAAFTSICLMVLLSYAVQNSIELFSSLFFQKVQGTTALGASLRLLPNLLCGAALDLCTGLLVNKVSATTAVLVSSGLATLSPLLMALINPHWPYWYDAFPAQLLAPISGDVLFTIGLIIVSASFPAHTQGLAGAVFNTVAQIGTSVGLTVLSVIATSVTKNAGSADGDAARAIMKGYRASFWALFAMMILVCVIGGVGLRKLGKVGHKRD</sequence>
<feature type="transmembrane region" description="Helical" evidence="5">
    <location>
        <begin position="91"/>
        <end position="113"/>
    </location>
</feature>
<feature type="transmembrane region" description="Helical" evidence="5">
    <location>
        <begin position="285"/>
        <end position="305"/>
    </location>
</feature>